<dbReference type="CDD" id="cd00616">
    <property type="entry name" value="AHBA_syn"/>
    <property type="match status" value="1"/>
</dbReference>
<dbReference type="SMR" id="A0A1V4SI36"/>
<dbReference type="Gene3D" id="3.90.1150.10">
    <property type="entry name" value="Aspartate Aminotransferase, domain 1"/>
    <property type="match status" value="1"/>
</dbReference>
<dbReference type="GO" id="GO:0030170">
    <property type="term" value="F:pyridoxal phosphate binding"/>
    <property type="evidence" value="ECO:0007669"/>
    <property type="project" value="TreeGrafter"/>
</dbReference>
<proteinExistence type="inferred from homology"/>
<evidence type="ECO:0000256" key="1">
    <source>
        <dbReference type="ARBA" id="ARBA00022898"/>
    </source>
</evidence>
<dbReference type="Pfam" id="PF01041">
    <property type="entry name" value="DegT_DnrJ_EryC1"/>
    <property type="match status" value="1"/>
</dbReference>
<evidence type="ECO:0000313" key="6">
    <source>
        <dbReference type="EMBL" id="OPX43572.1"/>
    </source>
</evidence>
<feature type="active site" description="Proton acceptor" evidence="3">
    <location>
        <position position="188"/>
    </location>
</feature>
<feature type="modified residue" description="N6-(pyridoxal phosphate)lysine" evidence="4">
    <location>
        <position position="188"/>
    </location>
</feature>
<dbReference type="Proteomes" id="UP000191554">
    <property type="component" value="Unassembled WGS sequence"/>
</dbReference>
<comment type="caution">
    <text evidence="6">The sequence shown here is derived from an EMBL/GenBank/DDBJ whole genome shotgun (WGS) entry which is preliminary data.</text>
</comment>
<dbReference type="PANTHER" id="PTHR30244">
    <property type="entry name" value="TRANSAMINASE"/>
    <property type="match status" value="1"/>
</dbReference>
<dbReference type="GO" id="GO:0019179">
    <property type="term" value="F:dTDP-4-amino-4,6-dideoxy-D-glucose transaminase activity"/>
    <property type="evidence" value="ECO:0007669"/>
    <property type="project" value="UniProtKB-EC"/>
</dbReference>
<dbReference type="PIRSF" id="PIRSF000390">
    <property type="entry name" value="PLP_StrS"/>
    <property type="match status" value="1"/>
</dbReference>
<keyword evidence="1 4" id="KW-0663">Pyridoxal phosphate</keyword>
<evidence type="ECO:0000256" key="5">
    <source>
        <dbReference type="RuleBase" id="RU004508"/>
    </source>
</evidence>
<keyword evidence="6" id="KW-0032">Aminotransferase</keyword>
<evidence type="ECO:0000256" key="3">
    <source>
        <dbReference type="PIRSR" id="PIRSR000390-1"/>
    </source>
</evidence>
<keyword evidence="7" id="KW-1185">Reference proteome</keyword>
<dbReference type="STRING" id="48256.CLHUN_25100"/>
<dbReference type="EC" id="2.6.1.33" evidence="6"/>
<keyword evidence="6" id="KW-0808">Transferase</keyword>
<dbReference type="Gene3D" id="3.40.640.10">
    <property type="entry name" value="Type I PLP-dependent aspartate aminotransferase-like (Major domain)"/>
    <property type="match status" value="1"/>
</dbReference>
<sequence length="370" mass="42137">MEKPMKKPIQVTKSSMPEFEEYIHEIKDIWDSRWLTNMGVKHRKLQEKLAKYLNVENVILFSNGHLALESAIAALELKGEVITTPFTFVSTTHAIVRNGLRPVFCDISQADYTIDTDKLESLITENTCAIVPVHVYGNICNIKDIDRIAKKYNLKVIYDAAHAFGVTVEGQGVASFGDISMFSFHATKVFHTIEGGAVTFKDKTLNEKINALKNFGITGAESVEYIAGNAKMNEFQAAMGICNLRNLDNEINKRRLIVERYRERLHGIDGIKLVQPQAGVNSNYAYFPIVFSGRALIRDDIFDRLKAQGIFARKYFYPLTNTFECYRYQYDAESTPIARYISERVLTLPLYADLEFDDVDRICNIIINRV</sequence>
<reference evidence="6 7" key="1">
    <citation type="submission" date="2017-03" db="EMBL/GenBank/DDBJ databases">
        <title>Genome sequence of Clostridium hungatei DSM 14427.</title>
        <authorList>
            <person name="Poehlein A."/>
            <person name="Daniel R."/>
        </authorList>
    </citation>
    <scope>NUCLEOTIDE SEQUENCE [LARGE SCALE GENOMIC DNA]</scope>
    <source>
        <strain evidence="6 7">DSM 14427</strain>
    </source>
</reference>
<protein>
    <submittedName>
        <fullName evidence="6">dTDP-4-amino-4,6-dideoxy-D-glucose transaminase</fullName>
        <ecNumber evidence="6">2.6.1.33</ecNumber>
    </submittedName>
</protein>
<dbReference type="SUPFAM" id="SSF53383">
    <property type="entry name" value="PLP-dependent transferases"/>
    <property type="match status" value="1"/>
</dbReference>
<dbReference type="AlphaFoldDB" id="A0A1V4SI36"/>
<accession>A0A1V4SI36</accession>
<comment type="similarity">
    <text evidence="2 5">Belongs to the DegT/DnrJ/EryC1 family.</text>
</comment>
<dbReference type="PANTHER" id="PTHR30244:SF9">
    <property type="entry name" value="PROTEIN RV3402C"/>
    <property type="match status" value="1"/>
</dbReference>
<evidence type="ECO:0000256" key="4">
    <source>
        <dbReference type="PIRSR" id="PIRSR000390-2"/>
    </source>
</evidence>
<organism evidence="6 7">
    <name type="scientific">Ruminiclostridium hungatei</name>
    <name type="common">Clostridium hungatei</name>
    <dbReference type="NCBI Taxonomy" id="48256"/>
    <lineage>
        <taxon>Bacteria</taxon>
        <taxon>Bacillati</taxon>
        <taxon>Bacillota</taxon>
        <taxon>Clostridia</taxon>
        <taxon>Eubacteriales</taxon>
        <taxon>Oscillospiraceae</taxon>
        <taxon>Ruminiclostridium</taxon>
    </lineage>
</organism>
<gene>
    <name evidence="6" type="primary">vioA</name>
    <name evidence="6" type="ORF">CLHUN_25100</name>
</gene>
<dbReference type="InterPro" id="IPR015421">
    <property type="entry name" value="PyrdxlP-dep_Trfase_major"/>
</dbReference>
<name>A0A1V4SI36_RUMHU</name>
<dbReference type="GO" id="GO:0000271">
    <property type="term" value="P:polysaccharide biosynthetic process"/>
    <property type="evidence" value="ECO:0007669"/>
    <property type="project" value="TreeGrafter"/>
</dbReference>
<dbReference type="InterPro" id="IPR000653">
    <property type="entry name" value="DegT/StrS_aminotransferase"/>
</dbReference>
<dbReference type="EMBL" id="MZGX01000016">
    <property type="protein sequence ID" value="OPX43572.1"/>
    <property type="molecule type" value="Genomic_DNA"/>
</dbReference>
<evidence type="ECO:0000256" key="2">
    <source>
        <dbReference type="ARBA" id="ARBA00037999"/>
    </source>
</evidence>
<dbReference type="InterPro" id="IPR015424">
    <property type="entry name" value="PyrdxlP-dep_Trfase"/>
</dbReference>
<dbReference type="InterPro" id="IPR015422">
    <property type="entry name" value="PyrdxlP-dep_Trfase_small"/>
</dbReference>
<evidence type="ECO:0000313" key="7">
    <source>
        <dbReference type="Proteomes" id="UP000191554"/>
    </source>
</evidence>